<accession>A0A9W9DLP4</accession>
<evidence type="ECO:0000313" key="1">
    <source>
        <dbReference type="EMBL" id="KAJ4476396.1"/>
    </source>
</evidence>
<sequence length="296" mass="34369">MSCEIVDITVGNSTETVSINKSLWRSTLDSLKASEQPILEIPIAQEFDLPKKILIRSELQTMYKRVGALYRSNLRSGAIISGQPGCGKSTSIPYFLVEQLADKRPVYVMDKIEQVYFITNMGTWVSSAEVLHMRFEFPMQRTHHRLWVLIDSKPIKVEPKRIILTTGFTVYVPSPARERYKAWMVEHGIPLYFLNPWVPQDLRKCLPLILESIFPQLQPLSQEVEEQEELFLDALYYCVPTPRALRLFLEPLLLKKQLEEEHSEPEQDSKKTPFVQEVQPLEFRPYRNRAGTGRFL</sequence>
<organism evidence="1 2">
    <name type="scientific">Lentinula lateritia</name>
    <dbReference type="NCBI Taxonomy" id="40482"/>
    <lineage>
        <taxon>Eukaryota</taxon>
        <taxon>Fungi</taxon>
        <taxon>Dikarya</taxon>
        <taxon>Basidiomycota</taxon>
        <taxon>Agaricomycotina</taxon>
        <taxon>Agaricomycetes</taxon>
        <taxon>Agaricomycetidae</taxon>
        <taxon>Agaricales</taxon>
        <taxon>Marasmiineae</taxon>
        <taxon>Omphalotaceae</taxon>
        <taxon>Lentinula</taxon>
    </lineage>
</organism>
<reference evidence="1" key="1">
    <citation type="submission" date="2022-08" db="EMBL/GenBank/DDBJ databases">
        <authorList>
            <consortium name="DOE Joint Genome Institute"/>
            <person name="Min B."/>
            <person name="Riley R."/>
            <person name="Sierra-Patev S."/>
            <person name="Naranjo-Ortiz M."/>
            <person name="Looney B."/>
            <person name="Konkel Z."/>
            <person name="Slot J.C."/>
            <person name="Sakamoto Y."/>
            <person name="Steenwyk J.L."/>
            <person name="Rokas A."/>
            <person name="Carro J."/>
            <person name="Camarero S."/>
            <person name="Ferreira P."/>
            <person name="Molpeceres G."/>
            <person name="Ruiz-Duenas F.J."/>
            <person name="Serrano A."/>
            <person name="Henrissat B."/>
            <person name="Drula E."/>
            <person name="Hughes K.W."/>
            <person name="Mata J.L."/>
            <person name="Ishikawa N.K."/>
            <person name="Vargas-Isla R."/>
            <person name="Ushijima S."/>
            <person name="Smith C.A."/>
            <person name="Ahrendt S."/>
            <person name="Andreopoulos W."/>
            <person name="He G."/>
            <person name="Labutti K."/>
            <person name="Lipzen A."/>
            <person name="Ng V."/>
            <person name="Sandor L."/>
            <person name="Barry K."/>
            <person name="Martinez A.T."/>
            <person name="Xiao Y."/>
            <person name="Gibbons J.G."/>
            <person name="Terashima K."/>
            <person name="Hibbett D.S."/>
            <person name="Grigoriev I.V."/>
        </authorList>
    </citation>
    <scope>NUCLEOTIDE SEQUENCE</scope>
    <source>
        <strain evidence="1">Sp2 HRB7682 ss15</strain>
    </source>
</reference>
<dbReference type="Proteomes" id="UP001150238">
    <property type="component" value="Unassembled WGS sequence"/>
</dbReference>
<protein>
    <submittedName>
        <fullName evidence="1">Uncharacterized protein</fullName>
    </submittedName>
</protein>
<proteinExistence type="predicted"/>
<gene>
    <name evidence="1" type="ORF">C8J55DRAFT_606847</name>
</gene>
<dbReference type="AlphaFoldDB" id="A0A9W9DLP4"/>
<name>A0A9W9DLP4_9AGAR</name>
<evidence type="ECO:0000313" key="2">
    <source>
        <dbReference type="Proteomes" id="UP001150238"/>
    </source>
</evidence>
<dbReference type="EMBL" id="JANVFS010000020">
    <property type="protein sequence ID" value="KAJ4476396.1"/>
    <property type="molecule type" value="Genomic_DNA"/>
</dbReference>
<reference evidence="1" key="2">
    <citation type="journal article" date="2023" name="Proc. Natl. Acad. Sci. U.S.A.">
        <title>A global phylogenomic analysis of the shiitake genus Lentinula.</title>
        <authorList>
            <person name="Sierra-Patev S."/>
            <person name="Min B."/>
            <person name="Naranjo-Ortiz M."/>
            <person name="Looney B."/>
            <person name="Konkel Z."/>
            <person name="Slot J.C."/>
            <person name="Sakamoto Y."/>
            <person name="Steenwyk J.L."/>
            <person name="Rokas A."/>
            <person name="Carro J."/>
            <person name="Camarero S."/>
            <person name="Ferreira P."/>
            <person name="Molpeceres G."/>
            <person name="Ruiz-Duenas F.J."/>
            <person name="Serrano A."/>
            <person name="Henrissat B."/>
            <person name="Drula E."/>
            <person name="Hughes K.W."/>
            <person name="Mata J.L."/>
            <person name="Ishikawa N.K."/>
            <person name="Vargas-Isla R."/>
            <person name="Ushijima S."/>
            <person name="Smith C.A."/>
            <person name="Donoghue J."/>
            <person name="Ahrendt S."/>
            <person name="Andreopoulos W."/>
            <person name="He G."/>
            <person name="LaButti K."/>
            <person name="Lipzen A."/>
            <person name="Ng V."/>
            <person name="Riley R."/>
            <person name="Sandor L."/>
            <person name="Barry K."/>
            <person name="Martinez A.T."/>
            <person name="Xiao Y."/>
            <person name="Gibbons J.G."/>
            <person name="Terashima K."/>
            <person name="Grigoriev I.V."/>
            <person name="Hibbett D."/>
        </authorList>
    </citation>
    <scope>NUCLEOTIDE SEQUENCE</scope>
    <source>
        <strain evidence="1">Sp2 HRB7682 ss15</strain>
    </source>
</reference>
<comment type="caution">
    <text evidence="1">The sequence shown here is derived from an EMBL/GenBank/DDBJ whole genome shotgun (WGS) entry which is preliminary data.</text>
</comment>